<dbReference type="EMBL" id="ACEC01000057">
    <property type="protein sequence ID" value="EEG30739.1"/>
    <property type="molecule type" value="Genomic_DNA"/>
</dbReference>
<proteinExistence type="predicted"/>
<accession>C0ECU5</accession>
<reference evidence="3 4" key="2">
    <citation type="submission" date="2009-02" db="EMBL/GenBank/DDBJ databases">
        <title>Draft genome sequence of Clostridium methylpentosum (DSM 5476).</title>
        <authorList>
            <person name="Sudarsanam P."/>
            <person name="Ley R."/>
            <person name="Guruge J."/>
            <person name="Turnbaugh P.J."/>
            <person name="Mahowald M."/>
            <person name="Liep D."/>
            <person name="Gordon J."/>
        </authorList>
    </citation>
    <scope>NUCLEOTIDE SEQUENCE [LARGE SCALE GENOMIC DNA]</scope>
    <source>
        <strain evidence="3 4">DSM 5476</strain>
    </source>
</reference>
<dbReference type="PROSITE" id="PS01047">
    <property type="entry name" value="HMA_1"/>
    <property type="match status" value="1"/>
</dbReference>
<evidence type="ECO:0000259" key="2">
    <source>
        <dbReference type="PROSITE" id="PS50846"/>
    </source>
</evidence>
<evidence type="ECO:0000313" key="3">
    <source>
        <dbReference type="EMBL" id="EEG30739.1"/>
    </source>
</evidence>
<protein>
    <submittedName>
        <fullName evidence="3">Heavy metal-associated domain protein</fullName>
    </submittedName>
</protein>
<dbReference type="eggNOG" id="COG2608">
    <property type="taxonomic scope" value="Bacteria"/>
</dbReference>
<evidence type="ECO:0000313" key="4">
    <source>
        <dbReference type="Proteomes" id="UP000003340"/>
    </source>
</evidence>
<organism evidence="3 4">
    <name type="scientific">[Clostridium] methylpentosum DSM 5476</name>
    <dbReference type="NCBI Taxonomy" id="537013"/>
    <lineage>
        <taxon>Bacteria</taxon>
        <taxon>Bacillati</taxon>
        <taxon>Bacillota</taxon>
        <taxon>Clostridia</taxon>
        <taxon>Eubacteriales</taxon>
        <taxon>Oscillospiraceae</taxon>
        <taxon>Oscillospiraceae incertae sedis</taxon>
    </lineage>
</organism>
<sequence length="69" mass="7387">MTKVFINGMSCEHCVNRVKQALEAIGGLSAVRVDLNGRCATFEGKASNAALISAIEEIGFEVSKIEDDE</sequence>
<dbReference type="Pfam" id="PF00403">
    <property type="entry name" value="HMA"/>
    <property type="match status" value="1"/>
</dbReference>
<dbReference type="SUPFAM" id="SSF55008">
    <property type="entry name" value="HMA, heavy metal-associated domain"/>
    <property type="match status" value="1"/>
</dbReference>
<name>C0ECU5_9FIRM</name>
<dbReference type="Gene3D" id="3.30.70.100">
    <property type="match status" value="1"/>
</dbReference>
<dbReference type="HOGENOM" id="CLU_134973_6_0_9"/>
<keyword evidence="1" id="KW-0479">Metal-binding</keyword>
<gene>
    <name evidence="3" type="ORF">CLOSTMETH_01666</name>
</gene>
<comment type="caution">
    <text evidence="3">The sequence shown here is derived from an EMBL/GenBank/DDBJ whole genome shotgun (WGS) entry which is preliminary data.</text>
</comment>
<feature type="domain" description="HMA" evidence="2">
    <location>
        <begin position="1"/>
        <end position="63"/>
    </location>
</feature>
<dbReference type="PROSITE" id="PS50846">
    <property type="entry name" value="HMA_2"/>
    <property type="match status" value="1"/>
</dbReference>
<dbReference type="GO" id="GO:0046872">
    <property type="term" value="F:metal ion binding"/>
    <property type="evidence" value="ECO:0007669"/>
    <property type="project" value="UniProtKB-KW"/>
</dbReference>
<dbReference type="Proteomes" id="UP000003340">
    <property type="component" value="Unassembled WGS sequence"/>
</dbReference>
<dbReference type="CDD" id="cd00371">
    <property type="entry name" value="HMA"/>
    <property type="match status" value="1"/>
</dbReference>
<evidence type="ECO:0000256" key="1">
    <source>
        <dbReference type="ARBA" id="ARBA00022723"/>
    </source>
</evidence>
<keyword evidence="4" id="KW-1185">Reference proteome</keyword>
<reference evidence="3 4" key="1">
    <citation type="submission" date="2009-01" db="EMBL/GenBank/DDBJ databases">
        <authorList>
            <person name="Fulton L."/>
            <person name="Clifton S."/>
            <person name="Fulton B."/>
            <person name="Xu J."/>
            <person name="Minx P."/>
            <person name="Pepin K.H."/>
            <person name="Johnson M."/>
            <person name="Bhonagiri V."/>
            <person name="Nash W.E."/>
            <person name="Mardis E.R."/>
            <person name="Wilson R.K."/>
        </authorList>
    </citation>
    <scope>NUCLEOTIDE SEQUENCE [LARGE SCALE GENOMIC DNA]</scope>
    <source>
        <strain evidence="3 4">DSM 5476</strain>
    </source>
</reference>
<dbReference type="InterPro" id="IPR017969">
    <property type="entry name" value="Heavy-metal-associated_CS"/>
</dbReference>
<dbReference type="STRING" id="537013.CLOSTMETH_01666"/>
<dbReference type="InterPro" id="IPR036163">
    <property type="entry name" value="HMA_dom_sf"/>
</dbReference>
<dbReference type="InterPro" id="IPR006121">
    <property type="entry name" value="HMA_dom"/>
</dbReference>
<dbReference type="AlphaFoldDB" id="C0ECU5"/>